<name>A0A9D4BIE6_DREPO</name>
<accession>A0A9D4BIE6</accession>
<dbReference type="Proteomes" id="UP000828390">
    <property type="component" value="Unassembled WGS sequence"/>
</dbReference>
<evidence type="ECO:0000313" key="1">
    <source>
        <dbReference type="EMBL" id="KAH3704430.1"/>
    </source>
</evidence>
<organism evidence="1 2">
    <name type="scientific">Dreissena polymorpha</name>
    <name type="common">Zebra mussel</name>
    <name type="synonym">Mytilus polymorpha</name>
    <dbReference type="NCBI Taxonomy" id="45954"/>
    <lineage>
        <taxon>Eukaryota</taxon>
        <taxon>Metazoa</taxon>
        <taxon>Spiralia</taxon>
        <taxon>Lophotrochozoa</taxon>
        <taxon>Mollusca</taxon>
        <taxon>Bivalvia</taxon>
        <taxon>Autobranchia</taxon>
        <taxon>Heteroconchia</taxon>
        <taxon>Euheterodonta</taxon>
        <taxon>Imparidentia</taxon>
        <taxon>Neoheterodontei</taxon>
        <taxon>Myida</taxon>
        <taxon>Dreissenoidea</taxon>
        <taxon>Dreissenidae</taxon>
        <taxon>Dreissena</taxon>
    </lineage>
</organism>
<sequence length="83" mass="9304">MNTLQSTSTFTDDWLYLITVPSNVVTILFSAKQVICFETSLVTFPNLRVDEENPGVDQVYEASGMLTESQVRQNESPSMILIV</sequence>
<reference evidence="1" key="2">
    <citation type="submission" date="2020-11" db="EMBL/GenBank/DDBJ databases">
        <authorList>
            <person name="McCartney M.A."/>
            <person name="Auch B."/>
            <person name="Kono T."/>
            <person name="Mallez S."/>
            <person name="Becker A."/>
            <person name="Gohl D.M."/>
            <person name="Silverstein K.A.T."/>
            <person name="Koren S."/>
            <person name="Bechman K.B."/>
            <person name="Herman A."/>
            <person name="Abrahante J.E."/>
            <person name="Garbe J."/>
        </authorList>
    </citation>
    <scope>NUCLEOTIDE SEQUENCE</scope>
    <source>
        <strain evidence="1">Duluth1</strain>
        <tissue evidence="1">Whole animal</tissue>
    </source>
</reference>
<gene>
    <name evidence="1" type="ORF">DPMN_079486</name>
</gene>
<protein>
    <submittedName>
        <fullName evidence="1">Uncharacterized protein</fullName>
    </submittedName>
</protein>
<dbReference type="AlphaFoldDB" id="A0A9D4BIE6"/>
<proteinExistence type="predicted"/>
<keyword evidence="2" id="KW-1185">Reference proteome</keyword>
<reference evidence="1" key="1">
    <citation type="journal article" date="2019" name="bioRxiv">
        <title>The Genome of the Zebra Mussel, Dreissena polymorpha: A Resource for Invasive Species Research.</title>
        <authorList>
            <person name="McCartney M.A."/>
            <person name="Auch B."/>
            <person name="Kono T."/>
            <person name="Mallez S."/>
            <person name="Zhang Y."/>
            <person name="Obille A."/>
            <person name="Becker A."/>
            <person name="Abrahante J.E."/>
            <person name="Garbe J."/>
            <person name="Badalamenti J.P."/>
            <person name="Herman A."/>
            <person name="Mangelson H."/>
            <person name="Liachko I."/>
            <person name="Sullivan S."/>
            <person name="Sone E.D."/>
            <person name="Koren S."/>
            <person name="Silverstein K.A.T."/>
            <person name="Beckman K.B."/>
            <person name="Gohl D.M."/>
        </authorList>
    </citation>
    <scope>NUCLEOTIDE SEQUENCE</scope>
    <source>
        <strain evidence="1">Duluth1</strain>
        <tissue evidence="1">Whole animal</tissue>
    </source>
</reference>
<dbReference type="EMBL" id="JAIWYP010000015">
    <property type="protein sequence ID" value="KAH3704430.1"/>
    <property type="molecule type" value="Genomic_DNA"/>
</dbReference>
<comment type="caution">
    <text evidence="1">The sequence shown here is derived from an EMBL/GenBank/DDBJ whole genome shotgun (WGS) entry which is preliminary data.</text>
</comment>
<evidence type="ECO:0000313" key="2">
    <source>
        <dbReference type="Proteomes" id="UP000828390"/>
    </source>
</evidence>